<feature type="signal peptide" evidence="1">
    <location>
        <begin position="1"/>
        <end position="27"/>
    </location>
</feature>
<dbReference type="InterPro" id="IPR051130">
    <property type="entry name" value="Mito_struct-func_regulator"/>
</dbReference>
<evidence type="ECO:0000313" key="3">
    <source>
        <dbReference type="EMBL" id="MBA4673018.1"/>
    </source>
</evidence>
<dbReference type="PANTHER" id="PTHR43173">
    <property type="entry name" value="ABC1 FAMILY PROTEIN"/>
    <property type="match status" value="1"/>
</dbReference>
<protein>
    <recommendedName>
        <fullName evidence="2">ABC1 atypical kinase-like domain-containing protein</fullName>
    </recommendedName>
</protein>
<dbReference type="SUPFAM" id="SSF56112">
    <property type="entry name" value="Protein kinase-like (PK-like)"/>
    <property type="match status" value="1"/>
</dbReference>
<sequence>MRRAAFNFPAKAAKLSLLFATAGVAGSVSVVAVSDDSYGRMTHFSEEIKAAFVGLSRSAYTIFTIASTVIDYKYSLHGLRKGSDEYQQAISEVHLRSAKRILKLCKDNKGFYVKAGQFAASLRQLPKEYTGTLSVLQDQAVPCDFRLIKEVICKNFSCEFDDIFMSFDEEPIAAASIAQVHHAMLKSREEVAVKVQYPGLEQLMKLDITTMSFVSEFVSLLFPEYRFEWILSAFKEAVSVELDFIQEARNSERAANNLRSNKNVKIPRVFWDLTTNRVLTMQFCPGYKKRLCP</sequence>
<dbReference type="Pfam" id="PF03109">
    <property type="entry name" value="ABC1"/>
    <property type="match status" value="1"/>
</dbReference>
<dbReference type="AlphaFoldDB" id="A0A7C9ANS1"/>
<feature type="domain" description="ABC1 atypical kinase-like" evidence="2">
    <location>
        <begin position="136"/>
        <end position="288"/>
    </location>
</feature>
<keyword evidence="1" id="KW-0732">Signal</keyword>
<evidence type="ECO:0000256" key="1">
    <source>
        <dbReference type="SAM" id="SignalP"/>
    </source>
</evidence>
<feature type="chain" id="PRO_5028070176" description="ABC1 atypical kinase-like domain-containing protein" evidence="1">
    <location>
        <begin position="28"/>
        <end position="293"/>
    </location>
</feature>
<name>A0A7C9ANS1_OPUST</name>
<accession>A0A7C9ANS1</accession>
<dbReference type="InterPro" id="IPR011009">
    <property type="entry name" value="Kinase-like_dom_sf"/>
</dbReference>
<proteinExistence type="predicted"/>
<dbReference type="EMBL" id="GISG01257317">
    <property type="protein sequence ID" value="MBA4673018.1"/>
    <property type="molecule type" value="Transcribed_RNA"/>
</dbReference>
<dbReference type="InterPro" id="IPR004147">
    <property type="entry name" value="ABC1_dom"/>
</dbReference>
<reference evidence="3" key="2">
    <citation type="submission" date="2020-07" db="EMBL/GenBank/DDBJ databases">
        <authorList>
            <person name="Vera ALvarez R."/>
            <person name="Arias-Moreno D.M."/>
            <person name="Jimenez-Jacinto V."/>
            <person name="Jimenez-Bremont J.F."/>
            <person name="Swaminathan K."/>
            <person name="Moose S.P."/>
            <person name="Guerrero-Gonzalez M.L."/>
            <person name="Marino-Ramirez L."/>
            <person name="Landsman D."/>
            <person name="Rodriguez-Kessler M."/>
            <person name="Delgado-Sanchez P."/>
        </authorList>
    </citation>
    <scope>NUCLEOTIDE SEQUENCE</scope>
    <source>
        <tissue evidence="3">Cladode</tissue>
    </source>
</reference>
<evidence type="ECO:0000259" key="2">
    <source>
        <dbReference type="Pfam" id="PF03109"/>
    </source>
</evidence>
<organism evidence="3">
    <name type="scientific">Opuntia streptacantha</name>
    <name type="common">Prickly pear cactus</name>
    <name type="synonym">Opuntia cardona</name>
    <dbReference type="NCBI Taxonomy" id="393608"/>
    <lineage>
        <taxon>Eukaryota</taxon>
        <taxon>Viridiplantae</taxon>
        <taxon>Streptophyta</taxon>
        <taxon>Embryophyta</taxon>
        <taxon>Tracheophyta</taxon>
        <taxon>Spermatophyta</taxon>
        <taxon>Magnoliopsida</taxon>
        <taxon>eudicotyledons</taxon>
        <taxon>Gunneridae</taxon>
        <taxon>Pentapetalae</taxon>
        <taxon>Caryophyllales</taxon>
        <taxon>Cactineae</taxon>
        <taxon>Cactaceae</taxon>
        <taxon>Opuntioideae</taxon>
        <taxon>Opuntia</taxon>
    </lineage>
</organism>
<dbReference type="PANTHER" id="PTHR43173:SF28">
    <property type="entry name" value="AARF DOMAIN CONTAINING KINASE 5"/>
    <property type="match status" value="1"/>
</dbReference>
<reference evidence="3" key="1">
    <citation type="journal article" date="2013" name="J. Plant Res.">
        <title>Effect of fungi and light on seed germination of three Opuntia species from semiarid lands of central Mexico.</title>
        <authorList>
            <person name="Delgado-Sanchez P."/>
            <person name="Jimenez-Bremont J.F."/>
            <person name="Guerrero-Gonzalez Mde L."/>
            <person name="Flores J."/>
        </authorList>
    </citation>
    <scope>NUCLEOTIDE SEQUENCE</scope>
    <source>
        <tissue evidence="3">Cladode</tissue>
    </source>
</reference>